<dbReference type="InterPro" id="IPR023214">
    <property type="entry name" value="HAD_sf"/>
</dbReference>
<dbReference type="InterPro" id="IPR036412">
    <property type="entry name" value="HAD-like_sf"/>
</dbReference>
<reference evidence="4 5" key="1">
    <citation type="submission" date="2020-08" db="EMBL/GenBank/DDBJ databases">
        <authorList>
            <person name="Newling K."/>
            <person name="Davey J."/>
            <person name="Forrester S."/>
        </authorList>
    </citation>
    <scope>NUCLEOTIDE SEQUENCE [LARGE SCALE GENOMIC DNA]</scope>
    <source>
        <strain evidence="5">Crithidia deanei Carvalho (ATCC PRA-265)</strain>
    </source>
</reference>
<sequence>MKYGLPHTTRKAVPNTGETDMISISAYTTDAWFMSSEFYTEEEIRSKFGMKPFLVPYPTNQESPEELTKDLNEQEKEWYKHKNDLNTQSVFDWFPLEGIGKFCFRCPSADLLRTIEEEIKDTYKDRVSVAFSSSNTLDVMKGGVSKATAIGEVLELINPAETNPIQLSEVVAFGDSMNDKEMLAVAGVGYLMSNAQPRLKEELKDNPTCRETEVTNEEDGVANALLALFNAEE</sequence>
<dbReference type="PANTHER" id="PTHR47267:SF4">
    <property type="entry name" value="PYRIDOXAL PHOSPHATE PHOSPHATASE YIGL"/>
    <property type="match status" value="1"/>
</dbReference>
<evidence type="ECO:0000256" key="1">
    <source>
        <dbReference type="ARBA" id="ARBA00001946"/>
    </source>
</evidence>
<dbReference type="AlphaFoldDB" id="A0A7G2CG80"/>
<accession>A0A7G2CG80</accession>
<evidence type="ECO:0000256" key="2">
    <source>
        <dbReference type="ARBA" id="ARBA00022801"/>
    </source>
</evidence>
<evidence type="ECO:0000313" key="4">
    <source>
        <dbReference type="EMBL" id="CAD2218898.1"/>
    </source>
</evidence>
<keyword evidence="3" id="KW-0460">Magnesium</keyword>
<proteinExistence type="predicted"/>
<name>A0A7G2CG80_9TRYP</name>
<comment type="cofactor">
    <cofactor evidence="1">
        <name>Mg(2+)</name>
        <dbReference type="ChEBI" id="CHEBI:18420"/>
    </cofactor>
</comment>
<protein>
    <submittedName>
        <fullName evidence="4">Haloacid dehalogenase-like hydrolase/Sucrose-6F-phosphate phosphohydrolase, putative</fullName>
    </submittedName>
</protein>
<dbReference type="PANTHER" id="PTHR47267">
    <property type="match status" value="1"/>
</dbReference>
<evidence type="ECO:0000256" key="3">
    <source>
        <dbReference type="ARBA" id="ARBA00022842"/>
    </source>
</evidence>
<organism evidence="4 5">
    <name type="scientific">Angomonas deanei</name>
    <dbReference type="NCBI Taxonomy" id="59799"/>
    <lineage>
        <taxon>Eukaryota</taxon>
        <taxon>Discoba</taxon>
        <taxon>Euglenozoa</taxon>
        <taxon>Kinetoplastea</taxon>
        <taxon>Metakinetoplastina</taxon>
        <taxon>Trypanosomatida</taxon>
        <taxon>Trypanosomatidae</taxon>
        <taxon>Strigomonadinae</taxon>
        <taxon>Angomonas</taxon>
    </lineage>
</organism>
<dbReference type="PROSITE" id="PS01229">
    <property type="entry name" value="COF_2"/>
    <property type="match status" value="1"/>
</dbReference>
<dbReference type="VEuPathDB" id="TriTrypDB:ADEAN_000639100"/>
<dbReference type="Proteomes" id="UP000515908">
    <property type="component" value="Chromosome 12"/>
</dbReference>
<keyword evidence="2 4" id="KW-0378">Hydrolase</keyword>
<gene>
    <name evidence="4" type="ORF">ADEAN_000639100</name>
</gene>
<dbReference type="Gene3D" id="3.40.50.1000">
    <property type="entry name" value="HAD superfamily/HAD-like"/>
    <property type="match status" value="1"/>
</dbReference>
<dbReference type="Gene3D" id="3.30.1240.10">
    <property type="match status" value="1"/>
</dbReference>
<dbReference type="SUPFAM" id="SSF56784">
    <property type="entry name" value="HAD-like"/>
    <property type="match status" value="1"/>
</dbReference>
<dbReference type="GO" id="GO:0016787">
    <property type="term" value="F:hydrolase activity"/>
    <property type="evidence" value="ECO:0007669"/>
    <property type="project" value="UniProtKB-KW"/>
</dbReference>
<dbReference type="EMBL" id="LR877156">
    <property type="protein sequence ID" value="CAD2218898.1"/>
    <property type="molecule type" value="Genomic_DNA"/>
</dbReference>
<evidence type="ECO:0000313" key="5">
    <source>
        <dbReference type="Proteomes" id="UP000515908"/>
    </source>
</evidence>
<dbReference type="Pfam" id="PF08282">
    <property type="entry name" value="Hydrolase_3"/>
    <property type="match status" value="1"/>
</dbReference>
<keyword evidence="5" id="KW-1185">Reference proteome</keyword>